<evidence type="ECO:0000256" key="1">
    <source>
        <dbReference type="SAM" id="Phobius"/>
    </source>
</evidence>
<keyword evidence="1" id="KW-0472">Membrane</keyword>
<reference evidence="2" key="1">
    <citation type="submission" date="2021-01" db="EMBL/GenBank/DDBJ databases">
        <title>Genomic Encyclopedia of Type Strains, Phase IV (KMG-IV): sequencing the most valuable type-strain genomes for metagenomic binning, comparative biology and taxonomic classification.</title>
        <authorList>
            <person name="Goeker M."/>
        </authorList>
    </citation>
    <scope>NUCLEOTIDE SEQUENCE</scope>
    <source>
        <strain evidence="2">DSM 21943</strain>
    </source>
</reference>
<feature type="transmembrane region" description="Helical" evidence="1">
    <location>
        <begin position="39"/>
        <end position="57"/>
    </location>
</feature>
<dbReference type="Proteomes" id="UP001179280">
    <property type="component" value="Unassembled WGS sequence"/>
</dbReference>
<comment type="caution">
    <text evidence="2">The sequence shown here is derived from an EMBL/GenBank/DDBJ whole genome shotgun (WGS) entry which is preliminary data.</text>
</comment>
<gene>
    <name evidence="2" type="ORF">JOC54_002301</name>
</gene>
<keyword evidence="3" id="KW-1185">Reference proteome</keyword>
<keyword evidence="1" id="KW-1133">Transmembrane helix</keyword>
<protein>
    <submittedName>
        <fullName evidence="2">Uncharacterized protein</fullName>
    </submittedName>
</protein>
<feature type="transmembrane region" description="Helical" evidence="1">
    <location>
        <begin position="121"/>
        <end position="141"/>
    </location>
</feature>
<feature type="transmembrane region" description="Helical" evidence="1">
    <location>
        <begin position="12"/>
        <end position="33"/>
    </location>
</feature>
<evidence type="ECO:0000313" key="3">
    <source>
        <dbReference type="Proteomes" id="UP001179280"/>
    </source>
</evidence>
<proteinExistence type="predicted"/>
<organism evidence="2 3">
    <name type="scientific">Shouchella xiaoxiensis</name>
    <dbReference type="NCBI Taxonomy" id="766895"/>
    <lineage>
        <taxon>Bacteria</taxon>
        <taxon>Bacillati</taxon>
        <taxon>Bacillota</taxon>
        <taxon>Bacilli</taxon>
        <taxon>Bacillales</taxon>
        <taxon>Bacillaceae</taxon>
        <taxon>Shouchella</taxon>
    </lineage>
</organism>
<keyword evidence="1" id="KW-0812">Transmembrane</keyword>
<feature type="transmembrane region" description="Helical" evidence="1">
    <location>
        <begin position="168"/>
        <end position="187"/>
    </location>
</feature>
<dbReference type="RefSeq" id="WP_204466378.1">
    <property type="nucleotide sequence ID" value="NZ_JAFBCV010000006.1"/>
</dbReference>
<evidence type="ECO:0000313" key="2">
    <source>
        <dbReference type="EMBL" id="MBM7839031.1"/>
    </source>
</evidence>
<name>A0ABS2SU52_9BACI</name>
<sequence>MNQEIRDARVKEILVANGLILLVASLVIALVYLQVNLSYILGALVIVLVVTSIRRIWFTKTPITLFQWQKVLVAHERFQFGEKDWANRVNFDAWSKIIFSGVILFVAWQPTESIWVLNQGFLTFVLIATAVFVLITNYSVLSKGRTIDTLNGEQESGIQFKGSTLKRLLGVWIAWLLIFVVAAFLVFR</sequence>
<feature type="transmembrane region" description="Helical" evidence="1">
    <location>
        <begin position="93"/>
        <end position="109"/>
    </location>
</feature>
<accession>A0ABS2SU52</accession>
<dbReference type="EMBL" id="JAFBCV010000006">
    <property type="protein sequence ID" value="MBM7839031.1"/>
    <property type="molecule type" value="Genomic_DNA"/>
</dbReference>